<protein>
    <submittedName>
        <fullName evidence="1">Uncharacterized protein</fullName>
    </submittedName>
</protein>
<comment type="caution">
    <text evidence="1">The sequence shown here is derived from an EMBL/GenBank/DDBJ whole genome shotgun (WGS) entry which is preliminary data.</text>
</comment>
<dbReference type="Pfam" id="PF20063">
    <property type="entry name" value="DUF6462"/>
    <property type="match status" value="1"/>
</dbReference>
<accession>A0A943DCR3</accession>
<gene>
    <name evidence="1" type="ORF">KHY36_11110</name>
</gene>
<organism evidence="1 2">
    <name type="scientific">Subdoligranulum variabile</name>
    <dbReference type="NCBI Taxonomy" id="214851"/>
    <lineage>
        <taxon>Bacteria</taxon>
        <taxon>Bacillati</taxon>
        <taxon>Bacillota</taxon>
        <taxon>Clostridia</taxon>
        <taxon>Eubacteriales</taxon>
        <taxon>Oscillospiraceae</taxon>
        <taxon>Subdoligranulum</taxon>
    </lineage>
</organism>
<reference evidence="1" key="1">
    <citation type="submission" date="2021-02" db="EMBL/GenBank/DDBJ databases">
        <title>Infant gut strain persistence is associated with maternal origin, phylogeny, and functional potential including surface adhesion and iron acquisition.</title>
        <authorList>
            <person name="Lou Y.C."/>
        </authorList>
    </citation>
    <scope>NUCLEOTIDE SEQUENCE</scope>
    <source>
        <strain evidence="1">L3_101_000M1_dasL3_101_000M1_concoct_87</strain>
    </source>
</reference>
<evidence type="ECO:0000313" key="1">
    <source>
        <dbReference type="EMBL" id="MBS5333060.1"/>
    </source>
</evidence>
<dbReference type="AlphaFoldDB" id="A0A943DCR3"/>
<dbReference type="Proteomes" id="UP000759273">
    <property type="component" value="Unassembled WGS sequence"/>
</dbReference>
<dbReference type="EMBL" id="JAGZGG010000028">
    <property type="protein sequence ID" value="MBS5333060.1"/>
    <property type="molecule type" value="Genomic_DNA"/>
</dbReference>
<dbReference type="InterPro" id="IPR045591">
    <property type="entry name" value="DUF6462"/>
</dbReference>
<evidence type="ECO:0000313" key="2">
    <source>
        <dbReference type="Proteomes" id="UP000759273"/>
    </source>
</evidence>
<name>A0A943DCR3_9FIRM</name>
<proteinExistence type="predicted"/>
<sequence>MAYSRKDVEKTKMNAKKFVRYQEGAEKYSMGLTKFTELAKEAKAVYKIDKVTLVNCEIFERYLETFHIL</sequence>